<dbReference type="Gene3D" id="3.20.20.70">
    <property type="entry name" value="Aldolase class I"/>
    <property type="match status" value="1"/>
</dbReference>
<dbReference type="PROSITE" id="PS51918">
    <property type="entry name" value="RADICAL_SAM"/>
    <property type="match status" value="1"/>
</dbReference>
<organism evidence="7 8">
    <name type="scientific">Parerythrobacter jejuensis</name>
    <dbReference type="NCBI Taxonomy" id="795812"/>
    <lineage>
        <taxon>Bacteria</taxon>
        <taxon>Pseudomonadati</taxon>
        <taxon>Pseudomonadota</taxon>
        <taxon>Alphaproteobacteria</taxon>
        <taxon>Sphingomonadales</taxon>
        <taxon>Erythrobacteraceae</taxon>
        <taxon>Parerythrobacter</taxon>
    </lineage>
</organism>
<keyword evidence="2" id="KW-0949">S-adenosyl-L-methionine</keyword>
<evidence type="ECO:0000313" key="7">
    <source>
        <dbReference type="EMBL" id="MXP31443.1"/>
    </source>
</evidence>
<comment type="caution">
    <text evidence="7">The sequence shown here is derived from an EMBL/GenBank/DDBJ whole genome shotgun (WGS) entry which is preliminary data.</text>
</comment>
<reference evidence="7 8" key="1">
    <citation type="submission" date="2019-12" db="EMBL/GenBank/DDBJ databases">
        <title>Genomic-based taxomic classification of the family Erythrobacteraceae.</title>
        <authorList>
            <person name="Xu L."/>
        </authorList>
    </citation>
    <scope>NUCLEOTIDE SEQUENCE [LARGE SCALE GENOMIC DNA]</scope>
    <source>
        <strain evidence="7 8">JCM 16677</strain>
    </source>
</reference>
<evidence type="ECO:0000256" key="2">
    <source>
        <dbReference type="ARBA" id="ARBA00022691"/>
    </source>
</evidence>
<dbReference type="GO" id="GO:0051536">
    <property type="term" value="F:iron-sulfur cluster binding"/>
    <property type="evidence" value="ECO:0007669"/>
    <property type="project" value="UniProtKB-KW"/>
</dbReference>
<comment type="cofactor">
    <cofactor evidence="1">
        <name>[4Fe-4S] cluster</name>
        <dbReference type="ChEBI" id="CHEBI:49883"/>
    </cofactor>
</comment>
<evidence type="ECO:0000256" key="3">
    <source>
        <dbReference type="ARBA" id="ARBA00022723"/>
    </source>
</evidence>
<sequence length="312" mass="34315">MEGAALPEEKFADPDWTAKGEPRASVPLTGLETLWLNTGTLCNLACANCYIESSPTNDALIYLSHAHAATYLDEVADKNLGTREIAFTGGEPFMNPDFVPMLSDVLERGFEALVLSNAMKPMRRYEAALLELRERFGNKLTLRISLDHHSKAVHEAERGPRSWDVAMDGLRWLSTHGFSLAVAGRLLPGESEAEERAGYARLFAAEQIAVDAHDPLRLVLFPEMDEDKDIAEITTACWQILDQDPAQIMCASSRMVVHRKGEETPRVAACTLIPYDEQFDMGATLAEASQPVKLNHPHCARFCVLGGASCTA</sequence>
<dbReference type="AlphaFoldDB" id="A0A845AQI9"/>
<dbReference type="Proteomes" id="UP000446786">
    <property type="component" value="Unassembled WGS sequence"/>
</dbReference>
<evidence type="ECO:0000259" key="6">
    <source>
        <dbReference type="PROSITE" id="PS51918"/>
    </source>
</evidence>
<dbReference type="SFLD" id="SFLDS00029">
    <property type="entry name" value="Radical_SAM"/>
    <property type="match status" value="1"/>
</dbReference>
<dbReference type="InterPro" id="IPR058240">
    <property type="entry name" value="rSAM_sf"/>
</dbReference>
<dbReference type="InterPro" id="IPR013785">
    <property type="entry name" value="Aldolase_TIM"/>
</dbReference>
<dbReference type="GO" id="GO:0046872">
    <property type="term" value="F:metal ion binding"/>
    <property type="evidence" value="ECO:0007669"/>
    <property type="project" value="UniProtKB-KW"/>
</dbReference>
<dbReference type="InterPro" id="IPR050377">
    <property type="entry name" value="Radical_SAM_PqqE_MftC-like"/>
</dbReference>
<evidence type="ECO:0000313" key="8">
    <source>
        <dbReference type="Proteomes" id="UP000446786"/>
    </source>
</evidence>
<dbReference type="PANTHER" id="PTHR11228:SF7">
    <property type="entry name" value="PQQA PEPTIDE CYCLASE"/>
    <property type="match status" value="1"/>
</dbReference>
<keyword evidence="5" id="KW-0411">Iron-sulfur</keyword>
<dbReference type="OrthoDB" id="9810775at2"/>
<evidence type="ECO:0000256" key="1">
    <source>
        <dbReference type="ARBA" id="ARBA00001966"/>
    </source>
</evidence>
<dbReference type="InterPro" id="IPR007197">
    <property type="entry name" value="rSAM"/>
</dbReference>
<dbReference type="Pfam" id="PF04055">
    <property type="entry name" value="Radical_SAM"/>
    <property type="match status" value="1"/>
</dbReference>
<dbReference type="GO" id="GO:0003824">
    <property type="term" value="F:catalytic activity"/>
    <property type="evidence" value="ECO:0007669"/>
    <property type="project" value="InterPro"/>
</dbReference>
<name>A0A845AQI9_9SPHN</name>
<keyword evidence="3" id="KW-0479">Metal-binding</keyword>
<dbReference type="SUPFAM" id="SSF102114">
    <property type="entry name" value="Radical SAM enzymes"/>
    <property type="match status" value="1"/>
</dbReference>
<evidence type="ECO:0000256" key="5">
    <source>
        <dbReference type="ARBA" id="ARBA00023014"/>
    </source>
</evidence>
<accession>A0A845AQI9</accession>
<keyword evidence="8" id="KW-1185">Reference proteome</keyword>
<gene>
    <name evidence="7" type="ORF">GRI94_06370</name>
</gene>
<dbReference type="CDD" id="cd01335">
    <property type="entry name" value="Radical_SAM"/>
    <property type="match status" value="1"/>
</dbReference>
<protein>
    <submittedName>
        <fullName evidence="7">Radical SAM protein</fullName>
    </submittedName>
</protein>
<evidence type="ECO:0000256" key="4">
    <source>
        <dbReference type="ARBA" id="ARBA00023004"/>
    </source>
</evidence>
<proteinExistence type="predicted"/>
<dbReference type="EMBL" id="WTYE01000001">
    <property type="protein sequence ID" value="MXP31443.1"/>
    <property type="molecule type" value="Genomic_DNA"/>
</dbReference>
<dbReference type="PANTHER" id="PTHR11228">
    <property type="entry name" value="RADICAL SAM DOMAIN PROTEIN"/>
    <property type="match status" value="1"/>
</dbReference>
<feature type="domain" description="Radical SAM core" evidence="6">
    <location>
        <begin position="28"/>
        <end position="251"/>
    </location>
</feature>
<keyword evidence="4" id="KW-0408">Iron</keyword>
<dbReference type="SFLD" id="SFLDG01067">
    <property type="entry name" value="SPASM/twitch_domain_containing"/>
    <property type="match status" value="1"/>
</dbReference>